<dbReference type="GO" id="GO:0005730">
    <property type="term" value="C:nucleolus"/>
    <property type="evidence" value="ECO:0007669"/>
    <property type="project" value="UniProtKB-SubCell"/>
</dbReference>
<feature type="region of interest" description="Disordered" evidence="10">
    <location>
        <begin position="250"/>
        <end position="290"/>
    </location>
</feature>
<protein>
    <recommendedName>
        <fullName evidence="4">rRNA-processing protein EFG1</fullName>
    </recommendedName>
    <alternativeName>
        <fullName evidence="5">rRNA-processing protein efg1</fullName>
    </alternativeName>
</protein>
<feature type="region of interest" description="Disordered" evidence="10">
    <location>
        <begin position="181"/>
        <end position="211"/>
    </location>
</feature>
<sequence length="290" mass="33287">MSHKRKATKLPDCNNEIRGRSKKGLPAFNLDGSRHKRGENKWSHTTTNEPMADSTSGLRSRIRDLRRLLEHVDNQPKYQMPADVRIERERELEACEHVLAEKMATAREAEHRRKMISKYHQVRFFDRQRATRTLKRLKRELSTLEDRSKKAELQPKIHDAEVDVNYAQYYPLLKPYSSLYPKSKRETRNSEELGGEEISNPKAKGDTGSPKGDYEIWKAIERAMEEGTLDALRNSEASIAAVEPKCKWSVGTKKGGKKKTRSGVVQQMAKDIKATASRKEDDESDGGFFE</sequence>
<evidence type="ECO:0000256" key="2">
    <source>
        <dbReference type="ARBA" id="ARBA00004604"/>
    </source>
</evidence>
<evidence type="ECO:0000256" key="8">
    <source>
        <dbReference type="ARBA" id="ARBA00023242"/>
    </source>
</evidence>
<dbReference type="PANTHER" id="PTHR33911:SF1">
    <property type="entry name" value="RRNA-PROCESSING PROTEIN EFG1"/>
    <property type="match status" value="1"/>
</dbReference>
<evidence type="ECO:0000256" key="7">
    <source>
        <dbReference type="ARBA" id="ARBA00023054"/>
    </source>
</evidence>
<dbReference type="EMBL" id="ML986651">
    <property type="protein sequence ID" value="KAF2261696.1"/>
    <property type="molecule type" value="Genomic_DNA"/>
</dbReference>
<dbReference type="Proteomes" id="UP000800093">
    <property type="component" value="Unassembled WGS sequence"/>
</dbReference>
<feature type="compositionally biased region" description="Polar residues" evidence="10">
    <location>
        <begin position="43"/>
        <end position="57"/>
    </location>
</feature>
<evidence type="ECO:0000256" key="10">
    <source>
        <dbReference type="SAM" id="MobiDB-lite"/>
    </source>
</evidence>
<dbReference type="GO" id="GO:0030688">
    <property type="term" value="C:preribosome, small subunit precursor"/>
    <property type="evidence" value="ECO:0007669"/>
    <property type="project" value="TreeGrafter"/>
</dbReference>
<evidence type="ECO:0000256" key="9">
    <source>
        <dbReference type="SAM" id="Coils"/>
    </source>
</evidence>
<keyword evidence="7 9" id="KW-0175">Coiled coil</keyword>
<evidence type="ECO:0000256" key="1">
    <source>
        <dbReference type="ARBA" id="ARBA00002773"/>
    </source>
</evidence>
<evidence type="ECO:0000313" key="11">
    <source>
        <dbReference type="EMBL" id="KAF2261696.1"/>
    </source>
</evidence>
<keyword evidence="6" id="KW-0698">rRNA processing</keyword>
<dbReference type="Pfam" id="PF10153">
    <property type="entry name" value="Efg1"/>
    <property type="match status" value="1"/>
</dbReference>
<proteinExistence type="inferred from homology"/>
<comment type="similarity">
    <text evidence="3">Belongs to the EFG1 family.</text>
</comment>
<comment type="caution">
    <text evidence="11">The sequence shown here is derived from an EMBL/GenBank/DDBJ whole genome shotgun (WGS) entry which is preliminary data.</text>
</comment>
<reference evidence="12" key="1">
    <citation type="journal article" date="2020" name="Stud. Mycol.">
        <title>101 Dothideomycetes genomes: A test case for predicting lifestyles and emergence of pathogens.</title>
        <authorList>
            <person name="Haridas S."/>
            <person name="Albert R."/>
            <person name="Binder M."/>
            <person name="Bloem J."/>
            <person name="LaButti K."/>
            <person name="Salamov A."/>
            <person name="Andreopoulos B."/>
            <person name="Baker S."/>
            <person name="Barry K."/>
            <person name="Bills G."/>
            <person name="Bluhm B."/>
            <person name="Cannon C."/>
            <person name="Castanera R."/>
            <person name="Culley D."/>
            <person name="Daum C."/>
            <person name="Ezra D."/>
            <person name="Gonzalez J."/>
            <person name="Henrissat B."/>
            <person name="Kuo A."/>
            <person name="Liang C."/>
            <person name="Lipzen A."/>
            <person name="Lutzoni F."/>
            <person name="Magnuson J."/>
            <person name="Mondo S."/>
            <person name="Nolan M."/>
            <person name="Ohm R."/>
            <person name="Pangilinan J."/>
            <person name="Park H.-J."/>
            <person name="Ramirez L."/>
            <person name="Alfaro M."/>
            <person name="Sun H."/>
            <person name="Tritt A."/>
            <person name="Yoshinaga Y."/>
            <person name="Zwiers L.-H."/>
            <person name="Turgeon B."/>
            <person name="Goodwin S."/>
            <person name="Spatafora J."/>
            <person name="Crous P."/>
            <person name="Grigoriev I."/>
        </authorList>
    </citation>
    <scope>NUCLEOTIDE SEQUENCE [LARGE SCALE GENOMIC DNA]</scope>
    <source>
        <strain evidence="12">CBS 304.66</strain>
    </source>
</reference>
<feature type="coiled-coil region" evidence="9">
    <location>
        <begin position="127"/>
        <end position="154"/>
    </location>
</feature>
<dbReference type="InterPro" id="IPR050786">
    <property type="entry name" value="EFG1_rRNA-proc"/>
</dbReference>
<dbReference type="PANTHER" id="PTHR33911">
    <property type="entry name" value="RRNA-PROCESSING PROTEIN EFG1"/>
    <property type="match status" value="1"/>
</dbReference>
<dbReference type="GO" id="GO:0000462">
    <property type="term" value="P:maturation of SSU-rRNA from tricistronic rRNA transcript (SSU-rRNA, 5.8S rRNA, LSU-rRNA)"/>
    <property type="evidence" value="ECO:0007669"/>
    <property type="project" value="TreeGrafter"/>
</dbReference>
<organism evidence="11 12">
    <name type="scientific">Lojkania enalia</name>
    <dbReference type="NCBI Taxonomy" id="147567"/>
    <lineage>
        <taxon>Eukaryota</taxon>
        <taxon>Fungi</taxon>
        <taxon>Dikarya</taxon>
        <taxon>Ascomycota</taxon>
        <taxon>Pezizomycotina</taxon>
        <taxon>Dothideomycetes</taxon>
        <taxon>Pleosporomycetidae</taxon>
        <taxon>Pleosporales</taxon>
        <taxon>Pleosporales incertae sedis</taxon>
        <taxon>Lojkania</taxon>
    </lineage>
</organism>
<accession>A0A9P4K4G7</accession>
<evidence type="ECO:0000256" key="4">
    <source>
        <dbReference type="ARBA" id="ARBA00018689"/>
    </source>
</evidence>
<keyword evidence="12" id="KW-1185">Reference proteome</keyword>
<evidence type="ECO:0000256" key="5">
    <source>
        <dbReference type="ARBA" id="ARBA00019827"/>
    </source>
</evidence>
<evidence type="ECO:0000313" key="12">
    <source>
        <dbReference type="Proteomes" id="UP000800093"/>
    </source>
</evidence>
<dbReference type="InterPro" id="IPR019310">
    <property type="entry name" value="Efg1"/>
</dbReference>
<comment type="function">
    <text evidence="1">Involved in rRNA processing.</text>
</comment>
<gene>
    <name evidence="11" type="ORF">CC78DRAFT_535421</name>
</gene>
<evidence type="ECO:0000256" key="3">
    <source>
        <dbReference type="ARBA" id="ARBA00006916"/>
    </source>
</evidence>
<comment type="subcellular location">
    <subcellularLocation>
        <location evidence="2">Nucleus</location>
        <location evidence="2">Nucleolus</location>
    </subcellularLocation>
</comment>
<feature type="compositionally biased region" description="Basic and acidic residues" evidence="10">
    <location>
        <begin position="270"/>
        <end position="281"/>
    </location>
</feature>
<name>A0A9P4K4G7_9PLEO</name>
<keyword evidence="8" id="KW-0539">Nucleus</keyword>
<evidence type="ECO:0000256" key="6">
    <source>
        <dbReference type="ARBA" id="ARBA00022552"/>
    </source>
</evidence>
<dbReference type="OrthoDB" id="47732at2759"/>
<feature type="region of interest" description="Disordered" evidence="10">
    <location>
        <begin position="1"/>
        <end position="57"/>
    </location>
</feature>
<dbReference type="AlphaFoldDB" id="A0A9P4K4G7"/>